<accession>M3J7E0</accession>
<protein>
    <submittedName>
        <fullName evidence="2">Voltage-gated Ion Channel (VIC) Superfamily</fullName>
    </submittedName>
</protein>
<dbReference type="Proteomes" id="UP000011777">
    <property type="component" value="Unassembled WGS sequence"/>
</dbReference>
<dbReference type="EMBL" id="AOGT01001318">
    <property type="protein sequence ID" value="EMG47993.1"/>
    <property type="molecule type" value="Genomic_DNA"/>
</dbReference>
<comment type="caution">
    <text evidence="2">The sequence shown here is derived from an EMBL/GenBank/DDBJ whole genome shotgun (WGS) entry which is preliminary data.</text>
</comment>
<reference evidence="2 3" key="1">
    <citation type="submission" date="2013-02" db="EMBL/GenBank/DDBJ databases">
        <title>Genome sequence of Candida maltosa Xu316, a potential industrial strain for xylitol and ethanol production.</title>
        <authorList>
            <person name="Yu J."/>
            <person name="Wang Q."/>
            <person name="Geng X."/>
            <person name="Bao W."/>
            <person name="He P."/>
            <person name="Cai J."/>
        </authorList>
    </citation>
    <scope>NUCLEOTIDE SEQUENCE [LARGE SCALE GENOMIC DNA]</scope>
    <source>
        <strain evidence="3">Xu316</strain>
    </source>
</reference>
<gene>
    <name evidence="2" type="ORF">G210_1519</name>
</gene>
<dbReference type="AlphaFoldDB" id="M3J7E0"/>
<keyword evidence="3" id="KW-1185">Reference proteome</keyword>
<feature type="compositionally biased region" description="Basic residues" evidence="1">
    <location>
        <begin position="74"/>
        <end position="86"/>
    </location>
</feature>
<proteinExistence type="predicted"/>
<organism evidence="2 3">
    <name type="scientific">Candida maltosa (strain Xu316)</name>
    <name type="common">Yeast</name>
    <dbReference type="NCBI Taxonomy" id="1245528"/>
    <lineage>
        <taxon>Eukaryota</taxon>
        <taxon>Fungi</taxon>
        <taxon>Dikarya</taxon>
        <taxon>Ascomycota</taxon>
        <taxon>Saccharomycotina</taxon>
        <taxon>Pichiomycetes</taxon>
        <taxon>Debaryomycetaceae</taxon>
        <taxon>Candida/Lodderomyces clade</taxon>
        <taxon>Candida</taxon>
    </lineage>
</organism>
<evidence type="ECO:0000313" key="2">
    <source>
        <dbReference type="EMBL" id="EMG47993.1"/>
    </source>
</evidence>
<feature type="compositionally biased region" description="Polar residues" evidence="1">
    <location>
        <begin position="61"/>
        <end position="73"/>
    </location>
</feature>
<evidence type="ECO:0000313" key="3">
    <source>
        <dbReference type="Proteomes" id="UP000011777"/>
    </source>
</evidence>
<feature type="region of interest" description="Disordered" evidence="1">
    <location>
        <begin position="61"/>
        <end position="87"/>
    </location>
</feature>
<evidence type="ECO:0000256" key="1">
    <source>
        <dbReference type="SAM" id="MobiDB-lite"/>
    </source>
</evidence>
<dbReference type="HOGENOM" id="CLU_1895925_0_0_1"/>
<name>M3J7E0_CANMX</name>
<sequence length="134" mass="15691">MTMDHASQTNIMVSSNCTDLISSIKQEPRENTYKMSLPGVIDNEFQIPKSNYEMSLETINQQCQSNVQKPLSKTQKRRERKRRAKARKELERKLVHENQMNQVGPLKSILKTNTNRSHEPGVRKRVRFENMAYL</sequence>